<feature type="region of interest" description="Disordered" evidence="1">
    <location>
        <begin position="781"/>
        <end position="872"/>
    </location>
</feature>
<feature type="compositionally biased region" description="Polar residues" evidence="1">
    <location>
        <begin position="990"/>
        <end position="1010"/>
    </location>
</feature>
<feature type="compositionally biased region" description="Low complexity" evidence="1">
    <location>
        <begin position="576"/>
        <end position="629"/>
    </location>
</feature>
<feature type="region of interest" description="Disordered" evidence="1">
    <location>
        <begin position="1187"/>
        <end position="1210"/>
    </location>
</feature>
<dbReference type="Proteomes" id="UP000271974">
    <property type="component" value="Unassembled WGS sequence"/>
</dbReference>
<accession>A0A3S0ZXV6</accession>
<gene>
    <name evidence="2" type="ORF">EGW08_006461</name>
</gene>
<feature type="compositionally biased region" description="Polar residues" evidence="1">
    <location>
        <begin position="962"/>
        <end position="973"/>
    </location>
</feature>
<feature type="region of interest" description="Disordered" evidence="1">
    <location>
        <begin position="643"/>
        <end position="706"/>
    </location>
</feature>
<feature type="compositionally biased region" description="Polar residues" evidence="1">
    <location>
        <begin position="1200"/>
        <end position="1210"/>
    </location>
</feature>
<feature type="compositionally biased region" description="Polar residues" evidence="1">
    <location>
        <begin position="201"/>
        <end position="222"/>
    </location>
</feature>
<feature type="region of interest" description="Disordered" evidence="1">
    <location>
        <begin position="1"/>
        <end position="119"/>
    </location>
</feature>
<dbReference type="EMBL" id="RQTK01000160">
    <property type="protein sequence ID" value="RUS85747.1"/>
    <property type="molecule type" value="Genomic_DNA"/>
</dbReference>
<evidence type="ECO:0000313" key="3">
    <source>
        <dbReference type="Proteomes" id="UP000271974"/>
    </source>
</evidence>
<feature type="region of interest" description="Disordered" evidence="1">
    <location>
        <begin position="937"/>
        <end position="1036"/>
    </location>
</feature>
<feature type="compositionally biased region" description="Low complexity" evidence="1">
    <location>
        <begin position="77"/>
        <end position="95"/>
    </location>
</feature>
<feature type="compositionally biased region" description="Polar residues" evidence="1">
    <location>
        <begin position="937"/>
        <end position="948"/>
    </location>
</feature>
<feature type="compositionally biased region" description="Low complexity" evidence="1">
    <location>
        <begin position="824"/>
        <end position="842"/>
    </location>
</feature>
<dbReference type="STRING" id="188477.A0A3S0ZXV6"/>
<feature type="compositionally biased region" description="Polar residues" evidence="1">
    <location>
        <begin position="139"/>
        <end position="151"/>
    </location>
</feature>
<feature type="region of interest" description="Disordered" evidence="1">
    <location>
        <begin position="890"/>
        <end position="918"/>
    </location>
</feature>
<feature type="compositionally biased region" description="Low complexity" evidence="1">
    <location>
        <begin position="55"/>
        <end position="64"/>
    </location>
</feature>
<feature type="compositionally biased region" description="Low complexity" evidence="1">
    <location>
        <begin position="102"/>
        <end position="119"/>
    </location>
</feature>
<feature type="compositionally biased region" description="Polar residues" evidence="1">
    <location>
        <begin position="277"/>
        <end position="286"/>
    </location>
</feature>
<feature type="compositionally biased region" description="Low complexity" evidence="1">
    <location>
        <begin position="949"/>
        <end position="961"/>
    </location>
</feature>
<protein>
    <submittedName>
        <fullName evidence="2">Uncharacterized protein</fullName>
    </submittedName>
</protein>
<feature type="region of interest" description="Disordered" evidence="1">
    <location>
        <begin position="298"/>
        <end position="407"/>
    </location>
</feature>
<dbReference type="OrthoDB" id="10659883at2759"/>
<feature type="region of interest" description="Disordered" evidence="1">
    <location>
        <begin position="135"/>
        <end position="286"/>
    </location>
</feature>
<comment type="caution">
    <text evidence="2">The sequence shown here is derived from an EMBL/GenBank/DDBJ whole genome shotgun (WGS) entry which is preliminary data.</text>
</comment>
<feature type="compositionally biased region" description="Polar residues" evidence="1">
    <location>
        <begin position="814"/>
        <end position="823"/>
    </location>
</feature>
<organism evidence="2 3">
    <name type="scientific">Elysia chlorotica</name>
    <name type="common">Eastern emerald elysia</name>
    <name type="synonym">Sea slug</name>
    <dbReference type="NCBI Taxonomy" id="188477"/>
    <lineage>
        <taxon>Eukaryota</taxon>
        <taxon>Metazoa</taxon>
        <taxon>Spiralia</taxon>
        <taxon>Lophotrochozoa</taxon>
        <taxon>Mollusca</taxon>
        <taxon>Gastropoda</taxon>
        <taxon>Heterobranchia</taxon>
        <taxon>Euthyneura</taxon>
        <taxon>Panpulmonata</taxon>
        <taxon>Sacoglossa</taxon>
        <taxon>Placobranchoidea</taxon>
        <taxon>Plakobranchidae</taxon>
        <taxon>Elysia</taxon>
    </lineage>
</organism>
<feature type="non-terminal residue" evidence="2">
    <location>
        <position position="1306"/>
    </location>
</feature>
<feature type="region of interest" description="Disordered" evidence="1">
    <location>
        <begin position="457"/>
        <end position="630"/>
    </location>
</feature>
<feature type="compositionally biased region" description="Low complexity" evidence="1">
    <location>
        <begin position="643"/>
        <end position="657"/>
    </location>
</feature>
<name>A0A3S0ZXV6_ELYCH</name>
<feature type="compositionally biased region" description="Basic residues" evidence="1">
    <location>
        <begin position="525"/>
        <end position="534"/>
    </location>
</feature>
<feature type="compositionally biased region" description="Low complexity" evidence="1">
    <location>
        <begin position="185"/>
        <end position="197"/>
    </location>
</feature>
<reference evidence="2 3" key="1">
    <citation type="submission" date="2019-01" db="EMBL/GenBank/DDBJ databases">
        <title>A draft genome assembly of the solar-powered sea slug Elysia chlorotica.</title>
        <authorList>
            <person name="Cai H."/>
            <person name="Li Q."/>
            <person name="Fang X."/>
            <person name="Li J."/>
            <person name="Curtis N.E."/>
            <person name="Altenburger A."/>
            <person name="Shibata T."/>
            <person name="Feng M."/>
            <person name="Maeda T."/>
            <person name="Schwartz J.A."/>
            <person name="Shigenobu S."/>
            <person name="Lundholm N."/>
            <person name="Nishiyama T."/>
            <person name="Yang H."/>
            <person name="Hasebe M."/>
            <person name="Li S."/>
            <person name="Pierce S.K."/>
            <person name="Wang J."/>
        </authorList>
    </citation>
    <scope>NUCLEOTIDE SEQUENCE [LARGE SCALE GENOMIC DNA]</scope>
    <source>
        <strain evidence="2">EC2010</strain>
        <tissue evidence="2">Whole organism of an adult</tissue>
    </source>
</reference>
<evidence type="ECO:0000256" key="1">
    <source>
        <dbReference type="SAM" id="MobiDB-lite"/>
    </source>
</evidence>
<feature type="compositionally biased region" description="Polar residues" evidence="1">
    <location>
        <begin position="368"/>
        <end position="389"/>
    </location>
</feature>
<keyword evidence="3" id="KW-1185">Reference proteome</keyword>
<evidence type="ECO:0000313" key="2">
    <source>
        <dbReference type="EMBL" id="RUS85747.1"/>
    </source>
</evidence>
<feature type="compositionally biased region" description="Basic residues" evidence="1">
    <location>
        <begin position="498"/>
        <end position="508"/>
    </location>
</feature>
<feature type="compositionally biased region" description="Low complexity" evidence="1">
    <location>
        <begin position="689"/>
        <end position="706"/>
    </location>
</feature>
<sequence length="1306" mass="141784">MDDKHDPYTKIGSGGQCLPPFSSLTPGFPRPQQQQPYNHSLPPYHAPPEHVGPPQQQQQQQQYLHHQHIQQFSPLGQHQQQSQVQYHHPHPQQQQHQHHQQHPQQQFHQGEYPQHQWQYPQHPSHYQHVNQFSPVPAQNYMSPQQQLNSPVGNGYNIHPAPHQQNQHQHQHHTDVVDNFPPSYPFYPHQQHQQQQSPLGGTAQTPQPGQSIFPNQTQHQNNYAGGGRLQVSTTPTLRGQLFSPDSVSGGGGGQPSDHVLEHHLSLGNVHPLPEGGLPSSTDHPPQIPLSQIESILSTAEQPHEPGSDTSPSLPQLFDDMDQLPSSWHTGFDQIPVGPNQQGGGAPQPSPSLPPALHNHHHSPQGALPSFNSFSSYSKPTMQSPLGTNNVKPPPFMASDGLSIPHQGAQMNGFPGPSAEISGWAPAFHNNYSPGNTPSDNSMYPMQRYTNTPLNAQVMANKFPSPNGPTYAHPGPNAPPHLIAESNPKPPESVVEQKRAPAKKPRKPKKKKEEAANAADEQIPAKPKPKKKPRKKADKEKEPVTTSVTVNDEPISPGPCLSPTFIASLSSKRAPETSFSSSAVTSSSSKPHSFTGCMSGFVSSQSSSFPPPSSSQQLTSLSISPPSTIGSQTPAAIVSSLSFPSNTSCTTTAASANRSPSPNPISPGFLASLSASKDNPPPPAKKRNKRATSTGDKSKNKSNNNVSKTTIVQAVSSSVLNSSFSQNTAMVSGIHSTPSSSSVFGMALSRAPAPVTPYHQVPSSLPSSLPPTSFPESLHTYGHLQHHSSEFQYPTPPMEEDESKLASPRPYLSPTFLASLSHQNGPSFSSSSSPSSSQQPTLSPLEDHAHLCLPTPPNSEGPRQVETGLSKEEQTSRILEIIAREKEKQLQVKAATAAENPQEPKKKKKKKSQQQKAMEAASNLVGAYSVEQGKVFDTSSHGDQCGTQHYNNNHNNNNNNNGNSQSFERFPNNSGAPPCYVDPQKQLYPGQFQPQHQPHIVNNSTPSSQVSNRGFPPQCPGTERPSQVPGAGYQTGTVPLRHPDHTATDATINQARAVPMSNGQFSGPGYHQEYGSNTALLGNRPGPANTWVGPGCNKQLAGTPQHMMNGGQVRQFFNDASQRDKARMCGPGPAGDMLHRTPMPYGMVKTEPGEHNIPGPGRYQFNSGPRQLANQNFSPTQTSSIRFDQHFPHQHPQPHLHSPTTNTNSHQWNNLQNKLPIKTERSQVVSYPHHTQQAPSLMSPAKLDMSEDSQPKAWSYDTVSTDLNHLEATVPAALESLTPTLPALLQPAIKQEIPVSVNLASRNQ</sequence>
<proteinExistence type="predicted"/>